<organism evidence="5 6">
    <name type="scientific">Lottia gigantea</name>
    <name type="common">Giant owl limpet</name>
    <dbReference type="NCBI Taxonomy" id="225164"/>
    <lineage>
        <taxon>Eukaryota</taxon>
        <taxon>Metazoa</taxon>
        <taxon>Spiralia</taxon>
        <taxon>Lophotrochozoa</taxon>
        <taxon>Mollusca</taxon>
        <taxon>Gastropoda</taxon>
        <taxon>Patellogastropoda</taxon>
        <taxon>Lottioidea</taxon>
        <taxon>Lottiidae</taxon>
        <taxon>Lottia</taxon>
    </lineage>
</organism>
<evidence type="ECO:0000256" key="2">
    <source>
        <dbReference type="ARBA" id="ARBA00022737"/>
    </source>
</evidence>
<feature type="domain" description="EF-hand" evidence="4">
    <location>
        <begin position="39"/>
        <end position="74"/>
    </location>
</feature>
<dbReference type="CTD" id="20245510"/>
<dbReference type="Gene3D" id="1.10.238.10">
    <property type="entry name" value="EF-hand"/>
    <property type="match status" value="2"/>
</dbReference>
<dbReference type="InterPro" id="IPR002048">
    <property type="entry name" value="EF_hand_dom"/>
</dbReference>
<evidence type="ECO:0000313" key="6">
    <source>
        <dbReference type="Proteomes" id="UP000030746"/>
    </source>
</evidence>
<dbReference type="EMBL" id="KB201470">
    <property type="protein sequence ID" value="ESO96370.1"/>
    <property type="molecule type" value="Genomic_DNA"/>
</dbReference>
<dbReference type="HOGENOM" id="CLU_036726_1_0_1"/>
<dbReference type="PROSITE" id="PS50222">
    <property type="entry name" value="EF_HAND_2"/>
    <property type="match status" value="3"/>
</dbReference>
<feature type="domain" description="EF-hand" evidence="4">
    <location>
        <begin position="75"/>
        <end position="110"/>
    </location>
</feature>
<dbReference type="PROSITE" id="PS00018">
    <property type="entry name" value="EF_HAND_1"/>
    <property type="match status" value="3"/>
</dbReference>
<evidence type="ECO:0000256" key="1">
    <source>
        <dbReference type="ARBA" id="ARBA00022723"/>
    </source>
</evidence>
<keyword evidence="2" id="KW-0677">Repeat</keyword>
<dbReference type="RefSeq" id="XP_009052955.1">
    <property type="nucleotide sequence ID" value="XM_009054707.1"/>
</dbReference>
<dbReference type="OMA" id="NHPDYLN"/>
<proteinExistence type="predicted"/>
<reference evidence="5 6" key="1">
    <citation type="journal article" date="2013" name="Nature">
        <title>Insights into bilaterian evolution from three spiralian genomes.</title>
        <authorList>
            <person name="Simakov O."/>
            <person name="Marletaz F."/>
            <person name="Cho S.J."/>
            <person name="Edsinger-Gonzales E."/>
            <person name="Havlak P."/>
            <person name="Hellsten U."/>
            <person name="Kuo D.H."/>
            <person name="Larsson T."/>
            <person name="Lv J."/>
            <person name="Arendt D."/>
            <person name="Savage R."/>
            <person name="Osoegawa K."/>
            <person name="de Jong P."/>
            <person name="Grimwood J."/>
            <person name="Chapman J.A."/>
            <person name="Shapiro H."/>
            <person name="Aerts A."/>
            <person name="Otillar R.P."/>
            <person name="Terry A.Y."/>
            <person name="Boore J.L."/>
            <person name="Grigoriev I.V."/>
            <person name="Lindberg D.R."/>
            <person name="Seaver E.C."/>
            <person name="Weisblat D.A."/>
            <person name="Putnam N.H."/>
            <person name="Rokhsar D.S."/>
        </authorList>
    </citation>
    <scope>NUCLEOTIDE SEQUENCE [LARGE SCALE GENOMIC DNA]</scope>
</reference>
<dbReference type="OrthoDB" id="444540at2759"/>
<accession>V4ANP7</accession>
<keyword evidence="1" id="KW-0479">Metal-binding</keyword>
<feature type="domain" description="EF-hand" evidence="4">
    <location>
        <begin position="111"/>
        <end position="146"/>
    </location>
</feature>
<name>V4ANP7_LOTGI</name>
<dbReference type="PANTHER" id="PTHR34524">
    <property type="entry name" value="CALCYPHOSIN"/>
    <property type="match status" value="1"/>
</dbReference>
<keyword evidence="3" id="KW-0106">Calcium</keyword>
<sequence length="208" mass="24054">MADCTKADNELKMKAKKEMMNTKDPVERCKLALLARGTAGIKNMSRWFRIMDDDGNKQLNKEEFVTGMKDFGVSLNKEELELVYDAFDADDSGSINVTEFLQQMQPKMSDARMKLVREAFNKFDKSGDKKIDVADLNEIDVKDHPKYKNGEWTRKQCLNEFLKTFDSKVHDEDRTVTDTEFIAYYSAISCGIDSDAYFDLMMRQAWDL</sequence>
<keyword evidence="6" id="KW-1185">Reference proteome</keyword>
<dbReference type="AlphaFoldDB" id="V4ANP7"/>
<dbReference type="InterPro" id="IPR051581">
    <property type="entry name" value="Ca-bind"/>
</dbReference>
<dbReference type="KEGG" id="lgi:LOTGIDRAFT_202142"/>
<dbReference type="Proteomes" id="UP000030746">
    <property type="component" value="Unassembled WGS sequence"/>
</dbReference>
<dbReference type="InterPro" id="IPR018247">
    <property type="entry name" value="EF_Hand_1_Ca_BS"/>
</dbReference>
<gene>
    <name evidence="5" type="ORF">LOTGIDRAFT_202142</name>
</gene>
<dbReference type="GeneID" id="20245510"/>
<evidence type="ECO:0000259" key="4">
    <source>
        <dbReference type="PROSITE" id="PS50222"/>
    </source>
</evidence>
<dbReference type="SMART" id="SM00054">
    <property type="entry name" value="EFh"/>
    <property type="match status" value="3"/>
</dbReference>
<dbReference type="GO" id="GO:0005509">
    <property type="term" value="F:calcium ion binding"/>
    <property type="evidence" value="ECO:0007669"/>
    <property type="project" value="InterPro"/>
</dbReference>
<evidence type="ECO:0000256" key="3">
    <source>
        <dbReference type="ARBA" id="ARBA00022837"/>
    </source>
</evidence>
<dbReference type="Pfam" id="PF13499">
    <property type="entry name" value="EF-hand_7"/>
    <property type="match status" value="1"/>
</dbReference>
<dbReference type="CDD" id="cd00051">
    <property type="entry name" value="EFh"/>
    <property type="match status" value="1"/>
</dbReference>
<dbReference type="SUPFAM" id="SSF47473">
    <property type="entry name" value="EF-hand"/>
    <property type="match status" value="1"/>
</dbReference>
<protein>
    <recommendedName>
        <fullName evidence="4">EF-hand domain-containing protein</fullName>
    </recommendedName>
</protein>
<dbReference type="InterPro" id="IPR011992">
    <property type="entry name" value="EF-hand-dom_pair"/>
</dbReference>
<evidence type="ECO:0000313" key="5">
    <source>
        <dbReference type="EMBL" id="ESO96370.1"/>
    </source>
</evidence>
<dbReference type="PANTHER" id="PTHR34524:SF6">
    <property type="entry name" value="CALCYPHOSINE LIKE"/>
    <property type="match status" value="1"/>
</dbReference>